<gene>
    <name evidence="3" type="primary">Ttc39a</name>
    <name evidence="3" type="ORF">AWC38_SpisGene6401</name>
</gene>
<feature type="region of interest" description="Disordered" evidence="1">
    <location>
        <begin position="238"/>
        <end position="300"/>
    </location>
</feature>
<dbReference type="Gene3D" id="1.25.40.10">
    <property type="entry name" value="Tetratricopeptide repeat domain"/>
    <property type="match status" value="1"/>
</dbReference>
<keyword evidence="2" id="KW-0472">Membrane</keyword>
<name>A0A2B4SID5_STYPI</name>
<accession>A0A2B4SID5</accession>
<comment type="caution">
    <text evidence="3">The sequence shown here is derived from an EMBL/GenBank/DDBJ whole genome shotgun (WGS) entry which is preliminary data.</text>
</comment>
<dbReference type="InterPro" id="IPR019412">
    <property type="entry name" value="IML2/TPR_39"/>
</dbReference>
<dbReference type="OrthoDB" id="43460at2759"/>
<protein>
    <submittedName>
        <fullName evidence="3">Tetratricopeptide repeat protein 39A</fullName>
    </submittedName>
</protein>
<evidence type="ECO:0000256" key="1">
    <source>
        <dbReference type="SAM" id="MobiDB-lite"/>
    </source>
</evidence>
<dbReference type="Proteomes" id="UP000225706">
    <property type="component" value="Unassembled WGS sequence"/>
</dbReference>
<evidence type="ECO:0000313" key="4">
    <source>
        <dbReference type="Proteomes" id="UP000225706"/>
    </source>
</evidence>
<dbReference type="EMBL" id="LSMT01000075">
    <property type="protein sequence ID" value="PFX28879.1"/>
    <property type="molecule type" value="Genomic_DNA"/>
</dbReference>
<sequence>MMEEETTFVQTDPAFNLVLNVLNELNHGNRLHATHSQSASIRNIESNDEQEDRRLLFGGQRAEMANSAFSRTASAIVRMCMLEAVGIARNLWPKARPHSRRRNAGNLARQGFGEQPFQLADDLDTAEYYWSKYDQLYPHFLIRNRVGVLAVDEQGGIPSMMLIFRGNFTKVIEITTTFDVTPRGDQMFNSYVHVACIVRDISEGKDGPHTIRLKELMQPPNIRGQYFEEIRNIQNVEEVDSLGSPLENEVNEDSEEDDEEEKEKDNEEEHVEDNEEEHEEDNEANANSNNLTENLTNLKSSTDGNHKHFRMLIALEWTRCMDWNNKIIVIIFMSGAVDEKVLADAIKMTNTAVNLCLSNKFLQAQAKLEPCLKTHNGAITKSMVHAFIYPKGAIFLYYAGRIKQVQGKLDEATKSYNDSIQFSLNGNSSIIYVTGSFFFFVCVLCYWELMWCYSYEGDWARAYHYASVLLKESRWSWTSYMYLKACFRVMARIRNLELAKEDDQSEKDTEEYLFRRLPEYKQRIAGKSVPFKKFSIHKANKYLEQGNHLFLPGMELILLWNGFKVLHRRPDLVRPMLKLVQTSLVELEETKGKL</sequence>
<feature type="transmembrane region" description="Helical" evidence="2">
    <location>
        <begin position="429"/>
        <end position="447"/>
    </location>
</feature>
<reference evidence="4" key="1">
    <citation type="journal article" date="2017" name="bioRxiv">
        <title>Comparative analysis of the genomes of Stylophora pistillata and Acropora digitifera provides evidence for extensive differences between species of corals.</title>
        <authorList>
            <person name="Voolstra C.R."/>
            <person name="Li Y."/>
            <person name="Liew Y.J."/>
            <person name="Baumgarten S."/>
            <person name="Zoccola D."/>
            <person name="Flot J.-F."/>
            <person name="Tambutte S."/>
            <person name="Allemand D."/>
            <person name="Aranda M."/>
        </authorList>
    </citation>
    <scope>NUCLEOTIDE SEQUENCE [LARGE SCALE GENOMIC DNA]</scope>
</reference>
<feature type="compositionally biased region" description="Low complexity" evidence="1">
    <location>
        <begin position="284"/>
        <end position="297"/>
    </location>
</feature>
<proteinExistence type="predicted"/>
<dbReference type="PANTHER" id="PTHR31859:SF9">
    <property type="entry name" value="TETRATRICOPEPTIDE REPEAT PROTEIN 39B"/>
    <property type="match status" value="1"/>
</dbReference>
<keyword evidence="4" id="KW-1185">Reference proteome</keyword>
<evidence type="ECO:0000256" key="2">
    <source>
        <dbReference type="SAM" id="Phobius"/>
    </source>
</evidence>
<dbReference type="SUPFAM" id="SSF48452">
    <property type="entry name" value="TPR-like"/>
    <property type="match status" value="1"/>
</dbReference>
<evidence type="ECO:0000313" key="3">
    <source>
        <dbReference type="EMBL" id="PFX28879.1"/>
    </source>
</evidence>
<organism evidence="3 4">
    <name type="scientific">Stylophora pistillata</name>
    <name type="common">Smooth cauliflower coral</name>
    <dbReference type="NCBI Taxonomy" id="50429"/>
    <lineage>
        <taxon>Eukaryota</taxon>
        <taxon>Metazoa</taxon>
        <taxon>Cnidaria</taxon>
        <taxon>Anthozoa</taxon>
        <taxon>Hexacorallia</taxon>
        <taxon>Scleractinia</taxon>
        <taxon>Astrocoeniina</taxon>
        <taxon>Pocilloporidae</taxon>
        <taxon>Stylophora</taxon>
    </lineage>
</organism>
<keyword evidence="2" id="KW-1133">Transmembrane helix</keyword>
<dbReference type="InterPro" id="IPR011990">
    <property type="entry name" value="TPR-like_helical_dom_sf"/>
</dbReference>
<dbReference type="Pfam" id="PF10300">
    <property type="entry name" value="Iml2-TPR_39"/>
    <property type="match status" value="1"/>
</dbReference>
<dbReference type="AlphaFoldDB" id="A0A2B4SID5"/>
<keyword evidence="2" id="KW-0812">Transmembrane</keyword>
<dbReference type="PANTHER" id="PTHR31859">
    <property type="entry name" value="TETRATRICOPEPTIDE REPEAT PROTEIN 39 FAMILY MEMBER"/>
    <property type="match status" value="1"/>
</dbReference>
<feature type="compositionally biased region" description="Acidic residues" evidence="1">
    <location>
        <begin position="249"/>
        <end position="283"/>
    </location>
</feature>